<keyword evidence="3 8" id="KW-0812">Transmembrane</keyword>
<gene>
    <name evidence="9" type="ORF">SNAT2548_LOCUS12416</name>
</gene>
<sequence length="337" mass="38010">MTAILLWQEANKQFWEAISDLTMMCHLLRSIAMTICGMVAWEVDAEVQVHAKRVIRLLALYSLAVREFFQRTGKNATTSSEQMDRLRQDVAALAGDTEWSILYPGEDKRVSGSTSSHDTTRPSIILFWVTLSLRKIMDYKATEAPIMNGLLTQLAAVGSCFWNMDKIDKTQFPFPYCQVVKWLTIVFLGILPFSIAGVCGWWTLLFSAIAAIGFFGLDEVAEILESPFGNDPNDLDLREYCDALMSDMELICQCRELKLDFVLKENEKVDFSHMLADFDKQKQFHQHFKRQSVALAKSSDLSRDGESPEEAGSPEPKKDDGIRGEDLDSVMPGAVHT</sequence>
<feature type="transmembrane region" description="Helical" evidence="8">
    <location>
        <begin position="184"/>
        <end position="217"/>
    </location>
</feature>
<keyword evidence="10" id="KW-1185">Reference proteome</keyword>
<dbReference type="PANTHER" id="PTHR33281:SF20">
    <property type="match status" value="1"/>
</dbReference>
<evidence type="ECO:0000256" key="6">
    <source>
        <dbReference type="ARBA" id="ARBA00023136"/>
    </source>
</evidence>
<dbReference type="Pfam" id="PF25539">
    <property type="entry name" value="Bestrophin_2"/>
    <property type="match status" value="1"/>
</dbReference>
<dbReference type="OrthoDB" id="1368at2759"/>
<keyword evidence="4 8" id="KW-1133">Transmembrane helix</keyword>
<evidence type="ECO:0000313" key="9">
    <source>
        <dbReference type="EMBL" id="CAE7251177.1"/>
    </source>
</evidence>
<evidence type="ECO:0000256" key="4">
    <source>
        <dbReference type="ARBA" id="ARBA00022989"/>
    </source>
</evidence>
<feature type="compositionally biased region" description="Basic and acidic residues" evidence="7">
    <location>
        <begin position="315"/>
        <end position="326"/>
    </location>
</feature>
<comment type="caution">
    <text evidence="9">The sequence shown here is derived from an EMBL/GenBank/DDBJ whole genome shotgun (WGS) entry which is preliminary data.</text>
</comment>
<dbReference type="PANTHER" id="PTHR33281">
    <property type="entry name" value="UPF0187 PROTEIN YNEE"/>
    <property type="match status" value="1"/>
</dbReference>
<dbReference type="InterPro" id="IPR044669">
    <property type="entry name" value="YneE/VCCN1/2-like"/>
</dbReference>
<dbReference type="EMBL" id="CAJNDS010001191">
    <property type="protein sequence ID" value="CAE7251177.1"/>
    <property type="molecule type" value="Genomic_DNA"/>
</dbReference>
<dbReference type="GO" id="GO:0005254">
    <property type="term" value="F:chloride channel activity"/>
    <property type="evidence" value="ECO:0007669"/>
    <property type="project" value="InterPro"/>
</dbReference>
<name>A0A812LX54_9DINO</name>
<feature type="transmembrane region" description="Helical" evidence="8">
    <location>
        <begin position="144"/>
        <end position="164"/>
    </location>
</feature>
<evidence type="ECO:0000313" key="10">
    <source>
        <dbReference type="Proteomes" id="UP000604046"/>
    </source>
</evidence>
<evidence type="ECO:0000256" key="5">
    <source>
        <dbReference type="ARBA" id="ARBA00023065"/>
    </source>
</evidence>
<reference evidence="9" key="1">
    <citation type="submission" date="2021-02" db="EMBL/GenBank/DDBJ databases">
        <authorList>
            <person name="Dougan E. K."/>
            <person name="Rhodes N."/>
            <person name="Thang M."/>
            <person name="Chan C."/>
        </authorList>
    </citation>
    <scope>NUCLEOTIDE SEQUENCE</scope>
</reference>
<feature type="region of interest" description="Disordered" evidence="7">
    <location>
        <begin position="294"/>
        <end position="337"/>
    </location>
</feature>
<proteinExistence type="predicted"/>
<keyword evidence="2" id="KW-0813">Transport</keyword>
<dbReference type="Proteomes" id="UP000604046">
    <property type="component" value="Unassembled WGS sequence"/>
</dbReference>
<organism evidence="9 10">
    <name type="scientific">Symbiodinium natans</name>
    <dbReference type="NCBI Taxonomy" id="878477"/>
    <lineage>
        <taxon>Eukaryota</taxon>
        <taxon>Sar</taxon>
        <taxon>Alveolata</taxon>
        <taxon>Dinophyceae</taxon>
        <taxon>Suessiales</taxon>
        <taxon>Symbiodiniaceae</taxon>
        <taxon>Symbiodinium</taxon>
    </lineage>
</organism>
<comment type="subcellular location">
    <subcellularLocation>
        <location evidence="1">Membrane</location>
        <topology evidence="1">Multi-pass membrane protein</topology>
    </subcellularLocation>
</comment>
<evidence type="ECO:0000256" key="2">
    <source>
        <dbReference type="ARBA" id="ARBA00022448"/>
    </source>
</evidence>
<evidence type="ECO:0000256" key="7">
    <source>
        <dbReference type="SAM" id="MobiDB-lite"/>
    </source>
</evidence>
<protein>
    <submittedName>
        <fullName evidence="9">Uncharacterized protein</fullName>
    </submittedName>
</protein>
<evidence type="ECO:0000256" key="3">
    <source>
        <dbReference type="ARBA" id="ARBA00022692"/>
    </source>
</evidence>
<keyword evidence="6 8" id="KW-0472">Membrane</keyword>
<dbReference type="GO" id="GO:0016020">
    <property type="term" value="C:membrane"/>
    <property type="evidence" value="ECO:0007669"/>
    <property type="project" value="UniProtKB-SubCell"/>
</dbReference>
<evidence type="ECO:0000256" key="8">
    <source>
        <dbReference type="SAM" id="Phobius"/>
    </source>
</evidence>
<evidence type="ECO:0000256" key="1">
    <source>
        <dbReference type="ARBA" id="ARBA00004141"/>
    </source>
</evidence>
<dbReference type="AlphaFoldDB" id="A0A812LX54"/>
<keyword evidence="5" id="KW-0406">Ion transport</keyword>
<accession>A0A812LX54</accession>